<dbReference type="GO" id="GO:0004497">
    <property type="term" value="F:monooxygenase activity"/>
    <property type="evidence" value="ECO:0007669"/>
    <property type="project" value="InterPro"/>
</dbReference>
<dbReference type="AlphaFoldDB" id="A0A0F6YKC7"/>
<accession>A0A0F6YKC7</accession>
<dbReference type="EMBL" id="CP011125">
    <property type="protein sequence ID" value="AKF07947.1"/>
    <property type="molecule type" value="Genomic_DNA"/>
</dbReference>
<dbReference type="Gene3D" id="3.30.9.100">
    <property type="match status" value="1"/>
</dbReference>
<dbReference type="InterPro" id="IPR050816">
    <property type="entry name" value="Flavin-dep_Halogenase_NPB"/>
</dbReference>
<protein>
    <submittedName>
        <fullName evidence="1">FAD-binding protein</fullName>
    </submittedName>
</protein>
<gene>
    <name evidence="1" type="ORF">DB32_005096</name>
</gene>
<keyword evidence="2" id="KW-1185">Reference proteome</keyword>
<reference evidence="1 2" key="1">
    <citation type="submission" date="2015-03" db="EMBL/GenBank/DDBJ databases">
        <title>Genome assembly of Sandaracinus amylolyticus DSM 53668.</title>
        <authorList>
            <person name="Sharma G."/>
            <person name="Subramanian S."/>
        </authorList>
    </citation>
    <scope>NUCLEOTIDE SEQUENCE [LARGE SCALE GENOMIC DNA]</scope>
    <source>
        <strain evidence="1 2">DSM 53668</strain>
    </source>
</reference>
<dbReference type="InterPro" id="IPR006905">
    <property type="entry name" value="Flavin_halogenase"/>
</dbReference>
<organism evidence="1 2">
    <name type="scientific">Sandaracinus amylolyticus</name>
    <dbReference type="NCBI Taxonomy" id="927083"/>
    <lineage>
        <taxon>Bacteria</taxon>
        <taxon>Pseudomonadati</taxon>
        <taxon>Myxococcota</taxon>
        <taxon>Polyangia</taxon>
        <taxon>Polyangiales</taxon>
        <taxon>Sandaracinaceae</taxon>
        <taxon>Sandaracinus</taxon>
    </lineage>
</organism>
<dbReference type="RefSeq" id="WP_053235145.1">
    <property type="nucleotide sequence ID" value="NZ_CP011125.1"/>
</dbReference>
<dbReference type="SUPFAM" id="SSF51905">
    <property type="entry name" value="FAD/NAD(P)-binding domain"/>
    <property type="match status" value="1"/>
</dbReference>
<dbReference type="Pfam" id="PF04820">
    <property type="entry name" value="Trp_halogenase"/>
    <property type="match status" value="1"/>
</dbReference>
<dbReference type="Gene3D" id="3.50.50.60">
    <property type="entry name" value="FAD/NAD(P)-binding domain"/>
    <property type="match status" value="1"/>
</dbReference>
<dbReference type="PANTHER" id="PTHR43747">
    <property type="entry name" value="FAD-BINDING PROTEIN"/>
    <property type="match status" value="1"/>
</dbReference>
<dbReference type="OrthoDB" id="9799983at2"/>
<dbReference type="Proteomes" id="UP000034883">
    <property type="component" value="Chromosome"/>
</dbReference>
<evidence type="ECO:0000313" key="1">
    <source>
        <dbReference type="EMBL" id="AKF07947.1"/>
    </source>
</evidence>
<evidence type="ECO:0000313" key="2">
    <source>
        <dbReference type="Proteomes" id="UP000034883"/>
    </source>
</evidence>
<dbReference type="KEGG" id="samy:DB32_005096"/>
<sequence>MATSVEMVDCVVLGGGPAGSTFAAIAKKYAPEARVLVLEKERFPRWRIGESTIPAANGVFKDLGVYETLLASPFVKKMGVTFVWGRDRQPWNADYLTLRTTTKHDGAEIIEVTGQDFEALLGDGNKRDTPYSAFNVERSKFDDILLRNAERFGAEVREGTRATAVTRVPGTSAHVIAWEDDQGARGTIRAGFVMDASGLSSLLTRGQRIHDDSLNNFAVYGYLRNAEWKVTYSGTKDRSTVFIAAVEKGWIWYFPLGEDLMTVGAVTNTRHFKDRLKDVDLETFFWEMLRSCPEVAGLVENATLRDDVLPGNARVGACRDWSSWAREPVGEGWAAAGDAAMFVDPILSTGVTLALQTGHRAAYTWLTARRRADLPASSLWRAYADYLRGEYGAFLRLARYFYGNNKAAPSWWWEAQQLVNASGRLSLSDRQAFTMATAGFFPVPRALGAAAEVVVPLLQGITGGGRGLERIYHVPGVPSHDVLPACALELVAPFRVDLRTEPNLERGVIGSLEVYHDLVTEEPDMTHRLAAVPARIDAALAPIAEVLQRCRTVSELLERAPSVMPAGTDPRVVRKAALDLVRIAALKGFVRVVEPRASVIEGGACG</sequence>
<name>A0A0F6YKC7_9BACT</name>
<dbReference type="STRING" id="927083.DB32_005096"/>
<dbReference type="PANTHER" id="PTHR43747:SF1">
    <property type="entry name" value="SLR1998 PROTEIN"/>
    <property type="match status" value="1"/>
</dbReference>
<proteinExistence type="predicted"/>
<dbReference type="InterPro" id="IPR036188">
    <property type="entry name" value="FAD/NAD-bd_sf"/>
</dbReference>